<reference evidence="2" key="1">
    <citation type="submission" date="2017-09" db="EMBL/GenBank/DDBJ databases">
        <title>Polyketide synthases of a Diaporthe helianthi virulent isolate.</title>
        <authorList>
            <person name="Baroncelli R."/>
        </authorList>
    </citation>
    <scope>NUCLEOTIDE SEQUENCE [LARGE SCALE GENOMIC DNA]</scope>
    <source>
        <strain evidence="2">7/96</strain>
    </source>
</reference>
<feature type="compositionally biased region" description="Low complexity" evidence="1">
    <location>
        <begin position="592"/>
        <end position="606"/>
    </location>
</feature>
<feature type="region of interest" description="Disordered" evidence="1">
    <location>
        <begin position="106"/>
        <end position="147"/>
    </location>
</feature>
<feature type="compositionally biased region" description="Basic and acidic residues" evidence="1">
    <location>
        <begin position="216"/>
        <end position="239"/>
    </location>
</feature>
<feature type="compositionally biased region" description="Polar residues" evidence="1">
    <location>
        <begin position="528"/>
        <end position="545"/>
    </location>
</feature>
<feature type="region of interest" description="Disordered" evidence="1">
    <location>
        <begin position="161"/>
        <end position="312"/>
    </location>
</feature>
<name>A0A2P5IC79_DIAHE</name>
<dbReference type="AlphaFoldDB" id="A0A2P5IC79"/>
<dbReference type="InParanoid" id="A0A2P5IC79"/>
<feature type="region of interest" description="Disordered" evidence="1">
    <location>
        <begin position="1"/>
        <end position="94"/>
    </location>
</feature>
<feature type="region of interest" description="Disordered" evidence="1">
    <location>
        <begin position="413"/>
        <end position="606"/>
    </location>
</feature>
<evidence type="ECO:0000313" key="3">
    <source>
        <dbReference type="Proteomes" id="UP000094444"/>
    </source>
</evidence>
<accession>A0A2P5IC79</accession>
<dbReference type="Proteomes" id="UP000094444">
    <property type="component" value="Unassembled WGS sequence"/>
</dbReference>
<proteinExistence type="predicted"/>
<comment type="caution">
    <text evidence="2">The sequence shown here is derived from an EMBL/GenBank/DDBJ whole genome shotgun (WGS) entry which is preliminary data.</text>
</comment>
<organism evidence="2 3">
    <name type="scientific">Diaporthe helianthi</name>
    <dbReference type="NCBI Taxonomy" id="158607"/>
    <lineage>
        <taxon>Eukaryota</taxon>
        <taxon>Fungi</taxon>
        <taxon>Dikarya</taxon>
        <taxon>Ascomycota</taxon>
        <taxon>Pezizomycotina</taxon>
        <taxon>Sordariomycetes</taxon>
        <taxon>Sordariomycetidae</taxon>
        <taxon>Diaporthales</taxon>
        <taxon>Diaporthaceae</taxon>
        <taxon>Diaporthe</taxon>
    </lineage>
</organism>
<feature type="compositionally biased region" description="Low complexity" evidence="1">
    <location>
        <begin position="21"/>
        <end position="35"/>
    </location>
</feature>
<sequence length="606" mass="67416">MSSTSSLPLTEAKQSEKACLEARAAQLRQQLMRRQTPTATAQPDNTSSSQNAPEKAQRGEQQRSDWVGPVHDKTTAVAGEQSNPGLSRQLPDDGGTLEEIQLIKTSISKTREDSTSVDSHTSSAATTRKLVGTPLPSTPPKIAGNNMNSAMRVVNSVRSGANALSSTNGPAAVTAPDKNDAGACSNVQQRNDSTAKTEQPASHHTTKSMPVPQDGLNKKSSTEEGKMTTKPCATRDKNPIQEMTPQHASSKKTLPTRVSTGTRTVPVKTRAAQPVSGQLETTPAPEQSRSHVDTAPAHASSSRTEDGNRHRRASYRNDRMIWESNKCPQFDHPTYPGDNREPCHRPASPVARRLINDMDSEVERLASHYPDLHDWLEETGWNNPDFRLRHLDRIHRMAEIERARSQLEMEIDRDKARLKNSGEPGSKSMYLSNAEWRPMLSPRAPTRQPGDIERPKFRKLGPYSVTEGLKRKRSEESDDERDGGMLPKYYHTNHAHRGSRAGFNGSYGSRKRGREERRYGQDRENKQGGRSPSSRGFFDGSSSHSLPRRNLRAPYGFPSPASHPLPRNGVEAEHATDWYTTPDKWPRRQHSPRFSSRPPRTSGYFQ</sequence>
<evidence type="ECO:0000313" key="2">
    <source>
        <dbReference type="EMBL" id="POS80066.1"/>
    </source>
</evidence>
<feature type="compositionally biased region" description="Basic and acidic residues" evidence="1">
    <location>
        <begin position="513"/>
        <end position="527"/>
    </location>
</feature>
<feature type="compositionally biased region" description="Polar residues" evidence="1">
    <location>
        <begin position="36"/>
        <end position="52"/>
    </location>
</feature>
<protein>
    <submittedName>
        <fullName evidence="2">Uncharacterized protein</fullName>
    </submittedName>
</protein>
<feature type="compositionally biased region" description="Polar residues" evidence="1">
    <location>
        <begin position="116"/>
        <end position="126"/>
    </location>
</feature>
<dbReference type="OrthoDB" id="5243005at2759"/>
<feature type="compositionally biased region" description="Polar residues" evidence="1">
    <location>
        <begin position="241"/>
        <end position="263"/>
    </location>
</feature>
<gene>
    <name evidence="2" type="ORF">DHEL01_v201549</name>
</gene>
<feature type="compositionally biased region" description="Polar residues" evidence="1">
    <location>
        <begin position="185"/>
        <end position="203"/>
    </location>
</feature>
<dbReference type="EMBL" id="MAVT02000072">
    <property type="protein sequence ID" value="POS80066.1"/>
    <property type="molecule type" value="Genomic_DNA"/>
</dbReference>
<feature type="compositionally biased region" description="Polar residues" evidence="1">
    <location>
        <begin position="275"/>
        <end position="287"/>
    </location>
</feature>
<keyword evidence="3" id="KW-1185">Reference proteome</keyword>
<evidence type="ECO:0000256" key="1">
    <source>
        <dbReference type="SAM" id="MobiDB-lite"/>
    </source>
</evidence>